<dbReference type="SMART" id="SM00487">
    <property type="entry name" value="DEXDc"/>
    <property type="match status" value="1"/>
</dbReference>
<dbReference type="InterPro" id="IPR001650">
    <property type="entry name" value="Helicase_C-like"/>
</dbReference>
<dbReference type="PROSITE" id="PS51192">
    <property type="entry name" value="HELICASE_ATP_BIND_1"/>
    <property type="match status" value="1"/>
</dbReference>
<dbReference type="EMBL" id="JBBWWQ010000003">
    <property type="protein sequence ID" value="KAK8952464.1"/>
    <property type="molecule type" value="Genomic_DNA"/>
</dbReference>
<dbReference type="CDD" id="cd18787">
    <property type="entry name" value="SF2_C_DEAD"/>
    <property type="match status" value="1"/>
</dbReference>
<keyword evidence="1" id="KW-0547">Nucleotide-binding</keyword>
<name>A0AAP0GDI7_9ASPA</name>
<proteinExistence type="predicted"/>
<dbReference type="PROSITE" id="PS51194">
    <property type="entry name" value="HELICASE_CTER"/>
    <property type="match status" value="1"/>
</dbReference>
<accession>A0AAP0GDI7</accession>
<dbReference type="PANTHER" id="PTHR47960">
    <property type="entry name" value="DEAD-BOX ATP-DEPENDENT RNA HELICASE 50"/>
    <property type="match status" value="1"/>
</dbReference>
<protein>
    <submittedName>
        <fullName evidence="9">DEAD-box ATP-dependent RNA helicase 50</fullName>
    </submittedName>
</protein>
<comment type="caution">
    <text evidence="9">The sequence shown here is derived from an EMBL/GenBank/DDBJ whole genome shotgun (WGS) entry which is preliminary data.</text>
</comment>
<dbReference type="CDD" id="cd00268">
    <property type="entry name" value="DEADc"/>
    <property type="match status" value="1"/>
</dbReference>
<organism evidence="9 10">
    <name type="scientific">Platanthera zijinensis</name>
    <dbReference type="NCBI Taxonomy" id="2320716"/>
    <lineage>
        <taxon>Eukaryota</taxon>
        <taxon>Viridiplantae</taxon>
        <taxon>Streptophyta</taxon>
        <taxon>Embryophyta</taxon>
        <taxon>Tracheophyta</taxon>
        <taxon>Spermatophyta</taxon>
        <taxon>Magnoliopsida</taxon>
        <taxon>Liliopsida</taxon>
        <taxon>Asparagales</taxon>
        <taxon>Orchidaceae</taxon>
        <taxon>Orchidoideae</taxon>
        <taxon>Orchideae</taxon>
        <taxon>Orchidinae</taxon>
        <taxon>Platanthera</taxon>
    </lineage>
</organism>
<dbReference type="PROSITE" id="PS51195">
    <property type="entry name" value="Q_MOTIF"/>
    <property type="match status" value="1"/>
</dbReference>
<gene>
    <name evidence="9" type="ORF">KSP39_PZI003761</name>
</gene>
<dbReference type="InterPro" id="IPR011545">
    <property type="entry name" value="DEAD/DEAH_box_helicase_dom"/>
</dbReference>
<keyword evidence="2" id="KW-0378">Hydrolase</keyword>
<feature type="domain" description="DEAD-box RNA helicase Q" evidence="8">
    <location>
        <begin position="162"/>
        <end position="190"/>
    </location>
</feature>
<evidence type="ECO:0000259" key="6">
    <source>
        <dbReference type="PROSITE" id="PS51192"/>
    </source>
</evidence>
<keyword evidence="10" id="KW-1185">Reference proteome</keyword>
<keyword evidence="3 9" id="KW-0347">Helicase</keyword>
<dbReference type="Gene3D" id="3.40.50.300">
    <property type="entry name" value="P-loop containing nucleotide triphosphate hydrolases"/>
    <property type="match status" value="2"/>
</dbReference>
<evidence type="ECO:0000256" key="1">
    <source>
        <dbReference type="ARBA" id="ARBA00022741"/>
    </source>
</evidence>
<dbReference type="Pfam" id="PF00270">
    <property type="entry name" value="DEAD"/>
    <property type="match status" value="1"/>
</dbReference>
<evidence type="ECO:0000259" key="7">
    <source>
        <dbReference type="PROSITE" id="PS51194"/>
    </source>
</evidence>
<evidence type="ECO:0000256" key="2">
    <source>
        <dbReference type="ARBA" id="ARBA00022801"/>
    </source>
</evidence>
<dbReference type="AlphaFoldDB" id="A0AAP0GDI7"/>
<dbReference type="InterPro" id="IPR027417">
    <property type="entry name" value="P-loop_NTPase"/>
</dbReference>
<evidence type="ECO:0000259" key="8">
    <source>
        <dbReference type="PROSITE" id="PS51195"/>
    </source>
</evidence>
<dbReference type="SMART" id="SM00490">
    <property type="entry name" value="HELICc"/>
    <property type="match status" value="1"/>
</dbReference>
<evidence type="ECO:0000256" key="4">
    <source>
        <dbReference type="ARBA" id="ARBA00022840"/>
    </source>
</evidence>
<dbReference type="SUPFAM" id="SSF52540">
    <property type="entry name" value="P-loop containing nucleoside triphosphate hydrolases"/>
    <property type="match status" value="2"/>
</dbReference>
<evidence type="ECO:0000256" key="3">
    <source>
        <dbReference type="ARBA" id="ARBA00022806"/>
    </source>
</evidence>
<dbReference type="GO" id="GO:0003724">
    <property type="term" value="F:RNA helicase activity"/>
    <property type="evidence" value="ECO:0007669"/>
    <property type="project" value="InterPro"/>
</dbReference>
<evidence type="ECO:0000256" key="5">
    <source>
        <dbReference type="PROSITE-ProRule" id="PRU00552"/>
    </source>
</evidence>
<sequence length="527" mass="58501">MDTAGAYRMIDEETGENVIVWGGIDDAASPIPSQETITWKPKDIHGQGAGRKIVSGSLGNFGRLKVPKIRALMKKSLQVGSESSLSSIKSSLGMALLDATDSVDSYHNLRKDLGVANAHMPSLHANSSLRRWKDIDSVQSFDASRKKHHGKLTYDSGFFSRKSFNDLGCSDSMIESFRKQSILRPSNIQAMAYSSVLKGKSVIIADQSGSGKTLAYLAPVVQRLKEEELSGIGVSLSKSPRVVILAPTAELASQVLQNCRSLAKSGVPFRSVVVTGGFRQKTQLDSLRQELDVLIATPGRLMFLLQEGYIQLSNLKCVVLDEVDILFGDEDFEPVLQSFIRSSPMTAQYLFITATLPVEIYRKIVEVFPDCEVAMGPGMHRTSSRLEEIETCRKVENALRRFDRQQIQLKILPFHAALAQELRLSNMEEFLKSESKESMFLICTDRASRGIDFANVDHVLLFDFPRDPSEYVRRVGRTARGSRGTGKAFVFVVGKQVSMAKRIIERNKKGHPLHDVPQAYELQNSVL</sequence>
<evidence type="ECO:0000313" key="9">
    <source>
        <dbReference type="EMBL" id="KAK8952464.1"/>
    </source>
</evidence>
<dbReference type="Proteomes" id="UP001418222">
    <property type="component" value="Unassembled WGS sequence"/>
</dbReference>
<dbReference type="GO" id="GO:0003676">
    <property type="term" value="F:nucleic acid binding"/>
    <property type="evidence" value="ECO:0007669"/>
    <property type="project" value="InterPro"/>
</dbReference>
<dbReference type="Pfam" id="PF00271">
    <property type="entry name" value="Helicase_C"/>
    <property type="match status" value="1"/>
</dbReference>
<dbReference type="InterPro" id="IPR014014">
    <property type="entry name" value="RNA_helicase_DEAD_Q_motif"/>
</dbReference>
<evidence type="ECO:0000313" key="10">
    <source>
        <dbReference type="Proteomes" id="UP001418222"/>
    </source>
</evidence>
<feature type="domain" description="Helicase ATP-binding" evidence="6">
    <location>
        <begin position="193"/>
        <end position="374"/>
    </location>
</feature>
<dbReference type="InterPro" id="IPR044742">
    <property type="entry name" value="DEAD/DEAH_RhlB"/>
</dbReference>
<dbReference type="GO" id="GO:0016787">
    <property type="term" value="F:hydrolase activity"/>
    <property type="evidence" value="ECO:0007669"/>
    <property type="project" value="UniProtKB-KW"/>
</dbReference>
<dbReference type="InterPro" id="IPR014001">
    <property type="entry name" value="Helicase_ATP-bd"/>
</dbReference>
<keyword evidence="4" id="KW-0067">ATP-binding</keyword>
<feature type="domain" description="Helicase C-terminal" evidence="7">
    <location>
        <begin position="359"/>
        <end position="524"/>
    </location>
</feature>
<dbReference type="GO" id="GO:0005524">
    <property type="term" value="F:ATP binding"/>
    <property type="evidence" value="ECO:0007669"/>
    <property type="project" value="UniProtKB-KW"/>
</dbReference>
<feature type="short sequence motif" description="Q motif" evidence="5">
    <location>
        <begin position="162"/>
        <end position="190"/>
    </location>
</feature>
<reference evidence="9 10" key="1">
    <citation type="journal article" date="2022" name="Nat. Plants">
        <title>Genomes of leafy and leafless Platanthera orchids illuminate the evolution of mycoheterotrophy.</title>
        <authorList>
            <person name="Li M.H."/>
            <person name="Liu K.W."/>
            <person name="Li Z."/>
            <person name="Lu H.C."/>
            <person name="Ye Q.L."/>
            <person name="Zhang D."/>
            <person name="Wang J.Y."/>
            <person name="Li Y.F."/>
            <person name="Zhong Z.M."/>
            <person name="Liu X."/>
            <person name="Yu X."/>
            <person name="Liu D.K."/>
            <person name="Tu X.D."/>
            <person name="Liu B."/>
            <person name="Hao Y."/>
            <person name="Liao X.Y."/>
            <person name="Jiang Y.T."/>
            <person name="Sun W.H."/>
            <person name="Chen J."/>
            <person name="Chen Y.Q."/>
            <person name="Ai Y."/>
            <person name="Zhai J.W."/>
            <person name="Wu S.S."/>
            <person name="Zhou Z."/>
            <person name="Hsiao Y.Y."/>
            <person name="Wu W.L."/>
            <person name="Chen Y.Y."/>
            <person name="Lin Y.F."/>
            <person name="Hsu J.L."/>
            <person name="Li C.Y."/>
            <person name="Wang Z.W."/>
            <person name="Zhao X."/>
            <person name="Zhong W.Y."/>
            <person name="Ma X.K."/>
            <person name="Ma L."/>
            <person name="Huang J."/>
            <person name="Chen G.Z."/>
            <person name="Huang M.Z."/>
            <person name="Huang L."/>
            <person name="Peng D.H."/>
            <person name="Luo Y.B."/>
            <person name="Zou S.Q."/>
            <person name="Chen S.P."/>
            <person name="Lan S."/>
            <person name="Tsai W.C."/>
            <person name="Van de Peer Y."/>
            <person name="Liu Z.J."/>
        </authorList>
    </citation>
    <scope>NUCLEOTIDE SEQUENCE [LARGE SCALE GENOMIC DNA]</scope>
    <source>
        <strain evidence="9">Lor287</strain>
    </source>
</reference>